<protein>
    <submittedName>
        <fullName evidence="1">DUF2961 domain-containing protein</fullName>
    </submittedName>
</protein>
<reference evidence="1" key="2">
    <citation type="journal article" date="2021" name="PeerJ">
        <title>Extensive microbial diversity within the chicken gut microbiome revealed by metagenomics and culture.</title>
        <authorList>
            <person name="Gilroy R."/>
            <person name="Ravi A."/>
            <person name="Getino M."/>
            <person name="Pursley I."/>
            <person name="Horton D.L."/>
            <person name="Alikhan N.F."/>
            <person name="Baker D."/>
            <person name="Gharbi K."/>
            <person name="Hall N."/>
            <person name="Watson M."/>
            <person name="Adriaenssens E.M."/>
            <person name="Foster-Nyarko E."/>
            <person name="Jarju S."/>
            <person name="Secka A."/>
            <person name="Antonio M."/>
            <person name="Oren A."/>
            <person name="Chaudhuri R.R."/>
            <person name="La Ragione R."/>
            <person name="Hildebrand F."/>
            <person name="Pallen M.J."/>
        </authorList>
    </citation>
    <scope>NUCLEOTIDE SEQUENCE</scope>
    <source>
        <strain evidence="1">17113</strain>
    </source>
</reference>
<comment type="caution">
    <text evidence="1">The sequence shown here is derived from an EMBL/GenBank/DDBJ whole genome shotgun (WGS) entry which is preliminary data.</text>
</comment>
<dbReference type="InterPro" id="IPR021345">
    <property type="entry name" value="DUF2961"/>
</dbReference>
<dbReference type="AlphaFoldDB" id="A0A9D9GVU5"/>
<dbReference type="Gene3D" id="2.60.120.1390">
    <property type="match status" value="1"/>
</dbReference>
<dbReference type="Proteomes" id="UP000823634">
    <property type="component" value="Unassembled WGS sequence"/>
</dbReference>
<dbReference type="EMBL" id="JADINA010000020">
    <property type="protein sequence ID" value="MBO8426277.1"/>
    <property type="molecule type" value="Genomic_DNA"/>
</dbReference>
<evidence type="ECO:0000313" key="1">
    <source>
        <dbReference type="EMBL" id="MBO8426277.1"/>
    </source>
</evidence>
<name>A0A9D9GVU5_9FIRM</name>
<dbReference type="Pfam" id="PF11175">
    <property type="entry name" value="DUF2961"/>
    <property type="match status" value="1"/>
</dbReference>
<organism evidence="1 2">
    <name type="scientific">Candidatus Alloenteromonas pullistercoris</name>
    <dbReference type="NCBI Taxonomy" id="2840785"/>
    <lineage>
        <taxon>Bacteria</taxon>
        <taxon>Bacillati</taxon>
        <taxon>Bacillota</taxon>
        <taxon>Bacillota incertae sedis</taxon>
        <taxon>Candidatus Alloenteromonas</taxon>
    </lineage>
</organism>
<reference evidence="1" key="1">
    <citation type="submission" date="2020-10" db="EMBL/GenBank/DDBJ databases">
        <authorList>
            <person name="Gilroy R."/>
        </authorList>
    </citation>
    <scope>NUCLEOTIDE SEQUENCE</scope>
    <source>
        <strain evidence="1">17113</strain>
    </source>
</reference>
<accession>A0A9D9GVU5</accession>
<feature type="non-terminal residue" evidence="1">
    <location>
        <position position="1"/>
    </location>
</feature>
<sequence length="67" mass="8015">NGQQRFLLYRFHIADPIHFETKFRMTLDNLGWTGPRYDDYTSCAYWYQTLPSAPLKPLPSDKEMIMK</sequence>
<proteinExistence type="predicted"/>
<gene>
    <name evidence="1" type="ORF">IAC61_03035</name>
</gene>
<evidence type="ECO:0000313" key="2">
    <source>
        <dbReference type="Proteomes" id="UP000823634"/>
    </source>
</evidence>